<accession>A0A2K1L3Y9</accession>
<reference evidence="2" key="3">
    <citation type="submission" date="2020-12" db="UniProtKB">
        <authorList>
            <consortium name="EnsemblPlants"/>
        </authorList>
    </citation>
    <scope>IDENTIFICATION</scope>
</reference>
<proteinExistence type="predicted"/>
<dbReference type="InterPro" id="IPR046939">
    <property type="entry name" value="TPPII_C_sf"/>
</dbReference>
<reference evidence="1 3" key="2">
    <citation type="journal article" date="2018" name="Plant J.">
        <title>The Physcomitrella patens chromosome-scale assembly reveals moss genome structure and evolution.</title>
        <authorList>
            <person name="Lang D."/>
            <person name="Ullrich K.K."/>
            <person name="Murat F."/>
            <person name="Fuchs J."/>
            <person name="Jenkins J."/>
            <person name="Haas F.B."/>
            <person name="Piednoel M."/>
            <person name="Gundlach H."/>
            <person name="Van Bel M."/>
            <person name="Meyberg R."/>
            <person name="Vives C."/>
            <person name="Morata J."/>
            <person name="Symeonidi A."/>
            <person name="Hiss M."/>
            <person name="Muchero W."/>
            <person name="Kamisugi Y."/>
            <person name="Saleh O."/>
            <person name="Blanc G."/>
            <person name="Decker E.L."/>
            <person name="van Gessel N."/>
            <person name="Grimwood J."/>
            <person name="Hayes R.D."/>
            <person name="Graham S.W."/>
            <person name="Gunter L.E."/>
            <person name="McDaniel S.F."/>
            <person name="Hoernstein S.N.W."/>
            <person name="Larsson A."/>
            <person name="Li F.W."/>
            <person name="Perroud P.F."/>
            <person name="Phillips J."/>
            <person name="Ranjan P."/>
            <person name="Rokshar D.S."/>
            <person name="Rothfels C.J."/>
            <person name="Schneider L."/>
            <person name="Shu S."/>
            <person name="Stevenson D.W."/>
            <person name="Thummler F."/>
            <person name="Tillich M."/>
            <person name="Villarreal Aguilar J.C."/>
            <person name="Widiez T."/>
            <person name="Wong G.K."/>
            <person name="Wymore A."/>
            <person name="Zhang Y."/>
            <person name="Zimmer A.D."/>
            <person name="Quatrano R.S."/>
            <person name="Mayer K.F.X."/>
            <person name="Goodstein D."/>
            <person name="Casacuberta J.M."/>
            <person name="Vandepoele K."/>
            <person name="Reski R."/>
            <person name="Cuming A.C."/>
            <person name="Tuskan G.A."/>
            <person name="Maumus F."/>
            <person name="Salse J."/>
            <person name="Schmutz J."/>
            <person name="Rensing S.A."/>
        </authorList>
    </citation>
    <scope>NUCLEOTIDE SEQUENCE [LARGE SCALE GENOMIC DNA]</scope>
    <source>
        <strain evidence="2 3">cv. Gransden 2004</strain>
    </source>
</reference>
<evidence type="ECO:0000313" key="2">
    <source>
        <dbReference type="EnsemblPlants" id="Pp3c2_32340V3.1"/>
    </source>
</evidence>
<dbReference type="AlphaFoldDB" id="A0A2K1L3Y9"/>
<dbReference type="EnsemblPlants" id="Pp3c2_32340V3.1">
    <property type="protein sequence ID" value="Pp3c2_32340V3.1"/>
    <property type="gene ID" value="Pp3c2_32340"/>
</dbReference>
<evidence type="ECO:0000313" key="3">
    <source>
        <dbReference type="Proteomes" id="UP000006727"/>
    </source>
</evidence>
<gene>
    <name evidence="1" type="ORF">PHYPA_003539</name>
</gene>
<keyword evidence="3" id="KW-1185">Reference proteome</keyword>
<sequence>MVEILNKMYGSQGIGEAKFSVAKVIKAADNVIRLVDTGDLARYFSMKNESEDANAAKVRKEMEKKRDSLADALYKKRSCFDSAGRGSNNPTGMFI</sequence>
<name>A0A2K1L3Y9_PHYPA</name>
<protein>
    <submittedName>
        <fullName evidence="1 2">Uncharacterized protein</fullName>
    </submittedName>
</protein>
<evidence type="ECO:0000313" key="1">
    <source>
        <dbReference type="EMBL" id="PNR60746.1"/>
    </source>
</evidence>
<reference evidence="1 3" key="1">
    <citation type="journal article" date="2008" name="Science">
        <title>The Physcomitrella genome reveals evolutionary insights into the conquest of land by plants.</title>
        <authorList>
            <person name="Rensing S."/>
            <person name="Lang D."/>
            <person name="Zimmer A."/>
            <person name="Terry A."/>
            <person name="Salamov A."/>
            <person name="Shapiro H."/>
            <person name="Nishiyama T."/>
            <person name="Perroud P.-F."/>
            <person name="Lindquist E."/>
            <person name="Kamisugi Y."/>
            <person name="Tanahashi T."/>
            <person name="Sakakibara K."/>
            <person name="Fujita T."/>
            <person name="Oishi K."/>
            <person name="Shin-I T."/>
            <person name="Kuroki Y."/>
            <person name="Toyoda A."/>
            <person name="Suzuki Y."/>
            <person name="Hashimoto A."/>
            <person name="Yamaguchi K."/>
            <person name="Sugano A."/>
            <person name="Kohara Y."/>
            <person name="Fujiyama A."/>
            <person name="Anterola A."/>
            <person name="Aoki S."/>
            <person name="Ashton N."/>
            <person name="Barbazuk W.B."/>
            <person name="Barker E."/>
            <person name="Bennetzen J."/>
            <person name="Bezanilla M."/>
            <person name="Blankenship R."/>
            <person name="Cho S.H."/>
            <person name="Dutcher S."/>
            <person name="Estelle M."/>
            <person name="Fawcett J.A."/>
            <person name="Gundlach H."/>
            <person name="Hanada K."/>
            <person name="Heyl A."/>
            <person name="Hicks K.A."/>
            <person name="Hugh J."/>
            <person name="Lohr M."/>
            <person name="Mayer K."/>
            <person name="Melkozernov A."/>
            <person name="Murata T."/>
            <person name="Nelson D."/>
            <person name="Pils B."/>
            <person name="Prigge M."/>
            <person name="Reiss B."/>
            <person name="Renner T."/>
            <person name="Rombauts S."/>
            <person name="Rushton P."/>
            <person name="Sanderfoot A."/>
            <person name="Schween G."/>
            <person name="Shiu S.-H."/>
            <person name="Stueber K."/>
            <person name="Theodoulou F.L."/>
            <person name="Tu H."/>
            <person name="Van de Peer Y."/>
            <person name="Verrier P.J."/>
            <person name="Waters E."/>
            <person name="Wood A."/>
            <person name="Yang L."/>
            <person name="Cove D."/>
            <person name="Cuming A."/>
            <person name="Hasebe M."/>
            <person name="Lucas S."/>
            <person name="Mishler D.B."/>
            <person name="Reski R."/>
            <person name="Grigoriev I."/>
            <person name="Quatrano R.S."/>
            <person name="Boore J.L."/>
        </authorList>
    </citation>
    <scope>NUCLEOTIDE SEQUENCE [LARGE SCALE GENOMIC DNA]</scope>
    <source>
        <strain evidence="2 3">cv. Gransden 2004</strain>
    </source>
</reference>
<dbReference type="Gramene" id="Pp3c2_32340V3.1">
    <property type="protein sequence ID" value="Pp3c2_32340V3.1"/>
    <property type="gene ID" value="Pp3c2_32340"/>
</dbReference>
<dbReference type="EMBL" id="ABEU02000002">
    <property type="protein sequence ID" value="PNR60746.1"/>
    <property type="molecule type" value="Genomic_DNA"/>
</dbReference>
<dbReference type="Proteomes" id="UP000006727">
    <property type="component" value="Chromosome 2"/>
</dbReference>
<dbReference type="Gene3D" id="1.25.40.710">
    <property type="match status" value="1"/>
</dbReference>
<organism evidence="1">
    <name type="scientific">Physcomitrium patens</name>
    <name type="common">Spreading-leaved earth moss</name>
    <name type="synonym">Physcomitrella patens</name>
    <dbReference type="NCBI Taxonomy" id="3218"/>
    <lineage>
        <taxon>Eukaryota</taxon>
        <taxon>Viridiplantae</taxon>
        <taxon>Streptophyta</taxon>
        <taxon>Embryophyta</taxon>
        <taxon>Bryophyta</taxon>
        <taxon>Bryophytina</taxon>
        <taxon>Bryopsida</taxon>
        <taxon>Funariidae</taxon>
        <taxon>Funariales</taxon>
        <taxon>Funariaceae</taxon>
        <taxon>Physcomitrium</taxon>
    </lineage>
</organism>
<dbReference type="STRING" id="3218.A0A2K1L3Y9"/>